<protein>
    <submittedName>
        <fullName evidence="1">Uncharacterized protein</fullName>
    </submittedName>
</protein>
<dbReference type="EMBL" id="MU118206">
    <property type="protein sequence ID" value="KAF9643569.1"/>
    <property type="molecule type" value="Genomic_DNA"/>
</dbReference>
<proteinExistence type="predicted"/>
<reference evidence="1" key="1">
    <citation type="submission" date="2019-10" db="EMBL/GenBank/DDBJ databases">
        <authorList>
            <consortium name="DOE Joint Genome Institute"/>
            <person name="Kuo A."/>
            <person name="Miyauchi S."/>
            <person name="Kiss E."/>
            <person name="Drula E."/>
            <person name="Kohler A."/>
            <person name="Sanchez-Garcia M."/>
            <person name="Andreopoulos B."/>
            <person name="Barry K.W."/>
            <person name="Bonito G."/>
            <person name="Buee M."/>
            <person name="Carver A."/>
            <person name="Chen C."/>
            <person name="Cichocki N."/>
            <person name="Clum A."/>
            <person name="Culley D."/>
            <person name="Crous P.W."/>
            <person name="Fauchery L."/>
            <person name="Girlanda M."/>
            <person name="Hayes R."/>
            <person name="Keri Z."/>
            <person name="Labutti K."/>
            <person name="Lipzen A."/>
            <person name="Lombard V."/>
            <person name="Magnuson J."/>
            <person name="Maillard F."/>
            <person name="Morin E."/>
            <person name="Murat C."/>
            <person name="Nolan M."/>
            <person name="Ohm R."/>
            <person name="Pangilinan J."/>
            <person name="Pereira M."/>
            <person name="Perotto S."/>
            <person name="Peter M."/>
            <person name="Riley R."/>
            <person name="Sitrit Y."/>
            <person name="Stielow B."/>
            <person name="Szollosi G."/>
            <person name="Zifcakova L."/>
            <person name="Stursova M."/>
            <person name="Spatafora J.W."/>
            <person name="Tedersoo L."/>
            <person name="Vaario L.-M."/>
            <person name="Yamada A."/>
            <person name="Yan M."/>
            <person name="Wang P."/>
            <person name="Xu J."/>
            <person name="Bruns T."/>
            <person name="Baldrian P."/>
            <person name="Vilgalys R."/>
            <person name="Henrissat B."/>
            <person name="Grigoriev I.V."/>
            <person name="Hibbett D."/>
            <person name="Nagy L.G."/>
            <person name="Martin F.M."/>
        </authorList>
    </citation>
    <scope>NUCLEOTIDE SEQUENCE</scope>
    <source>
        <strain evidence="1">P2</strain>
    </source>
</reference>
<gene>
    <name evidence="1" type="ORF">BDM02DRAFT_3123256</name>
</gene>
<feature type="non-terminal residue" evidence="1">
    <location>
        <position position="1"/>
    </location>
</feature>
<evidence type="ECO:0000313" key="2">
    <source>
        <dbReference type="Proteomes" id="UP000886501"/>
    </source>
</evidence>
<sequence>QEVCLVLYSLSCISSPKRGQKTRIKGHRASSYNHTELPPFQIKRKGHPISQCEKCRELRRGRLDWWIYDHGRRSISRVLLWRLRTIGFFFENQKL</sequence>
<reference evidence="1" key="2">
    <citation type="journal article" date="2020" name="Nat. Commun.">
        <title>Large-scale genome sequencing of mycorrhizal fungi provides insights into the early evolution of symbiotic traits.</title>
        <authorList>
            <person name="Miyauchi S."/>
            <person name="Kiss E."/>
            <person name="Kuo A."/>
            <person name="Drula E."/>
            <person name="Kohler A."/>
            <person name="Sanchez-Garcia M."/>
            <person name="Morin E."/>
            <person name="Andreopoulos B."/>
            <person name="Barry K.W."/>
            <person name="Bonito G."/>
            <person name="Buee M."/>
            <person name="Carver A."/>
            <person name="Chen C."/>
            <person name="Cichocki N."/>
            <person name="Clum A."/>
            <person name="Culley D."/>
            <person name="Crous P.W."/>
            <person name="Fauchery L."/>
            <person name="Girlanda M."/>
            <person name="Hayes R.D."/>
            <person name="Keri Z."/>
            <person name="LaButti K."/>
            <person name="Lipzen A."/>
            <person name="Lombard V."/>
            <person name="Magnuson J."/>
            <person name="Maillard F."/>
            <person name="Murat C."/>
            <person name="Nolan M."/>
            <person name="Ohm R.A."/>
            <person name="Pangilinan J."/>
            <person name="Pereira M.F."/>
            <person name="Perotto S."/>
            <person name="Peter M."/>
            <person name="Pfister S."/>
            <person name="Riley R."/>
            <person name="Sitrit Y."/>
            <person name="Stielow J.B."/>
            <person name="Szollosi G."/>
            <person name="Zifcakova L."/>
            <person name="Stursova M."/>
            <person name="Spatafora J.W."/>
            <person name="Tedersoo L."/>
            <person name="Vaario L.M."/>
            <person name="Yamada A."/>
            <person name="Yan M."/>
            <person name="Wang P."/>
            <person name="Xu J."/>
            <person name="Bruns T."/>
            <person name="Baldrian P."/>
            <person name="Vilgalys R."/>
            <person name="Dunand C."/>
            <person name="Henrissat B."/>
            <person name="Grigoriev I.V."/>
            <person name="Hibbett D."/>
            <person name="Nagy L.G."/>
            <person name="Martin F.M."/>
        </authorList>
    </citation>
    <scope>NUCLEOTIDE SEQUENCE</scope>
    <source>
        <strain evidence="1">P2</strain>
    </source>
</reference>
<dbReference type="Proteomes" id="UP000886501">
    <property type="component" value="Unassembled WGS sequence"/>
</dbReference>
<name>A0ACB6Z1H9_THEGA</name>
<comment type="caution">
    <text evidence="1">The sequence shown here is derived from an EMBL/GenBank/DDBJ whole genome shotgun (WGS) entry which is preliminary data.</text>
</comment>
<organism evidence="1 2">
    <name type="scientific">Thelephora ganbajun</name>
    <name type="common">Ganba fungus</name>
    <dbReference type="NCBI Taxonomy" id="370292"/>
    <lineage>
        <taxon>Eukaryota</taxon>
        <taxon>Fungi</taxon>
        <taxon>Dikarya</taxon>
        <taxon>Basidiomycota</taxon>
        <taxon>Agaricomycotina</taxon>
        <taxon>Agaricomycetes</taxon>
        <taxon>Thelephorales</taxon>
        <taxon>Thelephoraceae</taxon>
        <taxon>Thelephora</taxon>
    </lineage>
</organism>
<accession>A0ACB6Z1H9</accession>
<evidence type="ECO:0000313" key="1">
    <source>
        <dbReference type="EMBL" id="KAF9643569.1"/>
    </source>
</evidence>
<keyword evidence="2" id="KW-1185">Reference proteome</keyword>